<sequence length="132" mass="15284">TYCAVAEPKNFLLDLSNKLHFIQLAHSAFDERNLNGMVYGIPDEDWVDLLVEMCSRKARKIILLNSCHEPISVNEATRLFQIIHTKKLEVLISSNIQWPIKYASVEGYTVNVFPSKYDGEIYRFEIRHNSIP</sequence>
<accession>A0AAV5W4J4</accession>
<dbReference type="Proteomes" id="UP001432322">
    <property type="component" value="Unassembled WGS sequence"/>
</dbReference>
<dbReference type="AlphaFoldDB" id="A0AAV5W4J4"/>
<evidence type="ECO:0000313" key="2">
    <source>
        <dbReference type="Proteomes" id="UP001432322"/>
    </source>
</evidence>
<organism evidence="1 2">
    <name type="scientific">Pristionchus fissidentatus</name>
    <dbReference type="NCBI Taxonomy" id="1538716"/>
    <lineage>
        <taxon>Eukaryota</taxon>
        <taxon>Metazoa</taxon>
        <taxon>Ecdysozoa</taxon>
        <taxon>Nematoda</taxon>
        <taxon>Chromadorea</taxon>
        <taxon>Rhabditida</taxon>
        <taxon>Rhabditina</taxon>
        <taxon>Diplogasteromorpha</taxon>
        <taxon>Diplogasteroidea</taxon>
        <taxon>Neodiplogasteridae</taxon>
        <taxon>Pristionchus</taxon>
    </lineage>
</organism>
<comment type="caution">
    <text evidence="1">The sequence shown here is derived from an EMBL/GenBank/DDBJ whole genome shotgun (WGS) entry which is preliminary data.</text>
</comment>
<feature type="non-terminal residue" evidence="1">
    <location>
        <position position="132"/>
    </location>
</feature>
<name>A0AAV5W4J4_9BILA</name>
<reference evidence="1" key="1">
    <citation type="submission" date="2023-10" db="EMBL/GenBank/DDBJ databases">
        <title>Genome assembly of Pristionchus species.</title>
        <authorList>
            <person name="Yoshida K."/>
            <person name="Sommer R.J."/>
        </authorList>
    </citation>
    <scope>NUCLEOTIDE SEQUENCE</scope>
    <source>
        <strain evidence="1">RS5133</strain>
    </source>
</reference>
<protein>
    <submittedName>
        <fullName evidence="1">Uncharacterized protein</fullName>
    </submittedName>
</protein>
<keyword evidence="2" id="KW-1185">Reference proteome</keyword>
<dbReference type="EMBL" id="BTSY01000004">
    <property type="protein sequence ID" value="GMT25643.1"/>
    <property type="molecule type" value="Genomic_DNA"/>
</dbReference>
<gene>
    <name evidence="1" type="ORF">PFISCL1PPCAC_16940</name>
</gene>
<evidence type="ECO:0000313" key="1">
    <source>
        <dbReference type="EMBL" id="GMT25643.1"/>
    </source>
</evidence>
<feature type="non-terminal residue" evidence="1">
    <location>
        <position position="1"/>
    </location>
</feature>
<proteinExistence type="predicted"/>